<feature type="compositionally biased region" description="Low complexity" evidence="13">
    <location>
        <begin position="38"/>
        <end position="52"/>
    </location>
</feature>
<dbReference type="InterPro" id="IPR038887">
    <property type="entry name" value="Nus1/NgBR"/>
</dbReference>
<accession>A0A9P4TR42</accession>
<comment type="similarity">
    <text evidence="4">Belongs to the UPP synthase family.</text>
</comment>
<evidence type="ECO:0000256" key="6">
    <source>
        <dbReference type="ARBA" id="ARBA00022679"/>
    </source>
</evidence>
<dbReference type="PANTHER" id="PTHR21528:SF0">
    <property type="entry name" value="DEHYDRODOLICHYL DIPHOSPHATE SYNTHASE COMPLEX SUBUNIT NUS1"/>
    <property type="match status" value="1"/>
</dbReference>
<evidence type="ECO:0000313" key="16">
    <source>
        <dbReference type="Proteomes" id="UP000800093"/>
    </source>
</evidence>
<keyword evidence="10 14" id="KW-1133">Transmembrane helix</keyword>
<keyword evidence="6" id="KW-0808">Transferase</keyword>
<comment type="caution">
    <text evidence="15">The sequence shown here is derived from an EMBL/GenBank/DDBJ whole genome shotgun (WGS) entry which is preliminary data.</text>
</comment>
<organism evidence="15 16">
    <name type="scientific">Lojkania enalia</name>
    <dbReference type="NCBI Taxonomy" id="147567"/>
    <lineage>
        <taxon>Eukaryota</taxon>
        <taxon>Fungi</taxon>
        <taxon>Dikarya</taxon>
        <taxon>Ascomycota</taxon>
        <taxon>Pezizomycotina</taxon>
        <taxon>Dothideomycetes</taxon>
        <taxon>Pleosporomycetidae</taxon>
        <taxon>Pleosporales</taxon>
        <taxon>Pleosporales incertae sedis</taxon>
        <taxon>Lojkania</taxon>
    </lineage>
</organism>
<feature type="compositionally biased region" description="Basic and acidic residues" evidence="13">
    <location>
        <begin position="25"/>
        <end position="34"/>
    </location>
</feature>
<dbReference type="EMBL" id="ML986579">
    <property type="protein sequence ID" value="KAF2270577.1"/>
    <property type="molecule type" value="Genomic_DNA"/>
</dbReference>
<evidence type="ECO:0000256" key="14">
    <source>
        <dbReference type="SAM" id="Phobius"/>
    </source>
</evidence>
<evidence type="ECO:0000256" key="13">
    <source>
        <dbReference type="SAM" id="MobiDB-lite"/>
    </source>
</evidence>
<evidence type="ECO:0000256" key="8">
    <source>
        <dbReference type="ARBA" id="ARBA00022824"/>
    </source>
</evidence>
<evidence type="ECO:0000256" key="9">
    <source>
        <dbReference type="ARBA" id="ARBA00022842"/>
    </source>
</evidence>
<evidence type="ECO:0000256" key="1">
    <source>
        <dbReference type="ARBA" id="ARBA00001946"/>
    </source>
</evidence>
<gene>
    <name evidence="15" type="ORF">CC78DRAFT_528337</name>
</gene>
<comment type="pathway">
    <text evidence="3">Protein modification; protein glycosylation.</text>
</comment>
<evidence type="ECO:0000256" key="5">
    <source>
        <dbReference type="ARBA" id="ARBA00012596"/>
    </source>
</evidence>
<dbReference type="PANTHER" id="PTHR21528">
    <property type="entry name" value="DEHYDRODOLICHYL DIPHOSPHATE SYNTHASE COMPLEX SUBUNIT NUS1"/>
    <property type="match status" value="1"/>
</dbReference>
<dbReference type="OrthoDB" id="19639at2759"/>
<evidence type="ECO:0000256" key="7">
    <source>
        <dbReference type="ARBA" id="ARBA00022692"/>
    </source>
</evidence>
<reference evidence="16" key="1">
    <citation type="journal article" date="2020" name="Stud. Mycol.">
        <title>101 Dothideomycetes genomes: A test case for predicting lifestyles and emergence of pathogens.</title>
        <authorList>
            <person name="Haridas S."/>
            <person name="Albert R."/>
            <person name="Binder M."/>
            <person name="Bloem J."/>
            <person name="LaButti K."/>
            <person name="Salamov A."/>
            <person name="Andreopoulos B."/>
            <person name="Baker S."/>
            <person name="Barry K."/>
            <person name="Bills G."/>
            <person name="Bluhm B."/>
            <person name="Cannon C."/>
            <person name="Castanera R."/>
            <person name="Culley D."/>
            <person name="Daum C."/>
            <person name="Ezra D."/>
            <person name="Gonzalez J."/>
            <person name="Henrissat B."/>
            <person name="Kuo A."/>
            <person name="Liang C."/>
            <person name="Lipzen A."/>
            <person name="Lutzoni F."/>
            <person name="Magnuson J."/>
            <person name="Mondo S."/>
            <person name="Nolan M."/>
            <person name="Ohm R."/>
            <person name="Pangilinan J."/>
            <person name="Park H.-J."/>
            <person name="Ramirez L."/>
            <person name="Alfaro M."/>
            <person name="Sun H."/>
            <person name="Tritt A."/>
            <person name="Yoshinaga Y."/>
            <person name="Zwiers L.-H."/>
            <person name="Turgeon B."/>
            <person name="Goodwin S."/>
            <person name="Spatafora J."/>
            <person name="Crous P."/>
            <person name="Grigoriev I."/>
        </authorList>
    </citation>
    <scope>NUCLEOTIDE SEQUENCE [LARGE SCALE GENOMIC DNA]</scope>
    <source>
        <strain evidence="16">CBS 304.66</strain>
    </source>
</reference>
<evidence type="ECO:0000313" key="15">
    <source>
        <dbReference type="EMBL" id="KAF2270577.1"/>
    </source>
</evidence>
<feature type="region of interest" description="Disordered" evidence="13">
    <location>
        <begin position="1"/>
        <end position="66"/>
    </location>
</feature>
<keyword evidence="9" id="KW-0460">Magnesium</keyword>
<dbReference type="GO" id="GO:0005789">
    <property type="term" value="C:endoplasmic reticulum membrane"/>
    <property type="evidence" value="ECO:0007669"/>
    <property type="project" value="UniProtKB-SubCell"/>
</dbReference>
<evidence type="ECO:0000256" key="4">
    <source>
        <dbReference type="ARBA" id="ARBA00005432"/>
    </source>
</evidence>
<evidence type="ECO:0000256" key="10">
    <source>
        <dbReference type="ARBA" id="ARBA00022989"/>
    </source>
</evidence>
<keyword evidence="7 14" id="KW-0812">Transmembrane</keyword>
<dbReference type="InterPro" id="IPR036424">
    <property type="entry name" value="UPP_synth-like_sf"/>
</dbReference>
<feature type="transmembrane region" description="Helical" evidence="14">
    <location>
        <begin position="76"/>
        <end position="95"/>
    </location>
</feature>
<sequence length="187" mass="21642">MASTGITPRESDAFRRGSLNGKQLSAREREDMVKRFLPNEPESPSTPTSKSSHNWRPTSPANKDHQRRKTGFFRHFLHLLIYTIVSALFSVYFRFRRSYRLVRSRIVSVLYHHHRTPEFIQRDVRQLERLPNHLSVILDFNESDEDQGEAGLEGLLNNVCEIAAWSASAGIPFLSVYERTGMHLAYL</sequence>
<keyword evidence="8" id="KW-0256">Endoplasmic reticulum</keyword>
<dbReference type="SUPFAM" id="SSF64005">
    <property type="entry name" value="Undecaprenyl diphosphate synthase"/>
    <property type="match status" value="1"/>
</dbReference>
<comment type="subcellular location">
    <subcellularLocation>
        <location evidence="2">Endoplasmic reticulum membrane</location>
    </subcellularLocation>
</comment>
<evidence type="ECO:0000256" key="2">
    <source>
        <dbReference type="ARBA" id="ARBA00004586"/>
    </source>
</evidence>
<evidence type="ECO:0000256" key="3">
    <source>
        <dbReference type="ARBA" id="ARBA00004922"/>
    </source>
</evidence>
<proteinExistence type="inferred from homology"/>
<dbReference type="GO" id="GO:0045547">
    <property type="term" value="F:ditrans,polycis-polyprenyl diphosphate synthase [(2E,6E)-farnesyl diphosphate specific] activity"/>
    <property type="evidence" value="ECO:0007669"/>
    <property type="project" value="UniProtKB-EC"/>
</dbReference>
<evidence type="ECO:0000256" key="12">
    <source>
        <dbReference type="ARBA" id="ARBA00047353"/>
    </source>
</evidence>
<dbReference type="Proteomes" id="UP000800093">
    <property type="component" value="Unassembled WGS sequence"/>
</dbReference>
<comment type="catalytic activity">
    <reaction evidence="12">
        <text>n isopentenyl diphosphate + (2E,6E)-farnesyl diphosphate = a di-trans,poly-cis-polyprenyl diphosphate + n diphosphate</text>
        <dbReference type="Rhea" id="RHEA:53008"/>
        <dbReference type="Rhea" id="RHEA-COMP:19494"/>
        <dbReference type="ChEBI" id="CHEBI:33019"/>
        <dbReference type="ChEBI" id="CHEBI:128769"/>
        <dbReference type="ChEBI" id="CHEBI:136960"/>
        <dbReference type="ChEBI" id="CHEBI:175763"/>
        <dbReference type="EC" id="2.5.1.87"/>
    </reaction>
</comment>
<protein>
    <recommendedName>
        <fullName evidence="5">ditrans,polycis-polyprenyl diphosphate synthase [(2E,6E)-farnesyldiphosphate specific]</fullName>
        <ecNumber evidence="5">2.5.1.87</ecNumber>
    </recommendedName>
</protein>
<evidence type="ECO:0000256" key="11">
    <source>
        <dbReference type="ARBA" id="ARBA00023136"/>
    </source>
</evidence>
<dbReference type="AlphaFoldDB" id="A0A9P4TR42"/>
<comment type="cofactor">
    <cofactor evidence="1">
        <name>Mg(2+)</name>
        <dbReference type="ChEBI" id="CHEBI:18420"/>
    </cofactor>
</comment>
<dbReference type="EC" id="2.5.1.87" evidence="5"/>
<dbReference type="GO" id="GO:1904423">
    <property type="term" value="C:dehydrodolichyl diphosphate synthase complex"/>
    <property type="evidence" value="ECO:0007669"/>
    <property type="project" value="InterPro"/>
</dbReference>
<keyword evidence="11 14" id="KW-0472">Membrane</keyword>
<keyword evidence="16" id="KW-1185">Reference proteome</keyword>
<name>A0A9P4TR42_9PLEO</name>